<dbReference type="PANTHER" id="PTHR10622:SF10">
    <property type="entry name" value="HET DOMAIN-CONTAINING PROTEIN"/>
    <property type="match status" value="1"/>
</dbReference>
<evidence type="ECO:0000259" key="2">
    <source>
        <dbReference type="Pfam" id="PF26640"/>
    </source>
</evidence>
<evidence type="ECO:0000259" key="1">
    <source>
        <dbReference type="Pfam" id="PF06985"/>
    </source>
</evidence>
<sequence>MRLLNTGTYILSEFQSNIPSYAILSHVWRNEEITFQDINDHGKAMLKKGWEKIVGACNTAKRDKFEYIWIDTCCINKESSAELSEAINSMYAWYRNAQICYAYLWDVPSDGNYESLHSPFSLSAWFTRGWTLQELIAPPRVNFYGSDWTDIGTKATLQRTISAITGIDTRIIVGKSELENVPIAVKMSWAAKRNTTREEDVAYSLMGLFDINMPLLYGEGKKAFIRLQHEIIKKSNDHSIFAWTTEPRPSQSTMSIEVYWHAPLTIFNILTMLRGSLKCP</sequence>
<evidence type="ECO:0000313" key="4">
    <source>
        <dbReference type="Proteomes" id="UP000807353"/>
    </source>
</evidence>
<dbReference type="AlphaFoldDB" id="A0A9P5XRT0"/>
<comment type="caution">
    <text evidence="3">The sequence shown here is derived from an EMBL/GenBank/DDBJ whole genome shotgun (WGS) entry which is preliminary data.</text>
</comment>
<dbReference type="InterPro" id="IPR010730">
    <property type="entry name" value="HET"/>
</dbReference>
<protein>
    <submittedName>
        <fullName evidence="3">Heterokaryon incompatibility protein-domain-containing protein</fullName>
    </submittedName>
</protein>
<dbReference type="Pfam" id="PF06985">
    <property type="entry name" value="HET"/>
    <property type="match status" value="1"/>
</dbReference>
<feature type="domain" description="Heterokaryon incompatibility" evidence="1">
    <location>
        <begin position="21"/>
        <end position="107"/>
    </location>
</feature>
<gene>
    <name evidence="3" type="ORF">BDZ94DRAFT_1286051</name>
</gene>
<evidence type="ECO:0000313" key="3">
    <source>
        <dbReference type="EMBL" id="KAF9455700.1"/>
    </source>
</evidence>
<proteinExistence type="predicted"/>
<name>A0A9P5XRT0_9AGAR</name>
<dbReference type="Proteomes" id="UP000807353">
    <property type="component" value="Unassembled WGS sequence"/>
</dbReference>
<dbReference type="InterPro" id="IPR058525">
    <property type="entry name" value="DUF8212"/>
</dbReference>
<accession>A0A9P5XRT0</accession>
<feature type="domain" description="DUF8212" evidence="2">
    <location>
        <begin position="222"/>
        <end position="246"/>
    </location>
</feature>
<reference evidence="3" key="1">
    <citation type="submission" date="2020-11" db="EMBL/GenBank/DDBJ databases">
        <authorList>
            <consortium name="DOE Joint Genome Institute"/>
            <person name="Ahrendt S."/>
            <person name="Riley R."/>
            <person name="Andreopoulos W."/>
            <person name="Labutti K."/>
            <person name="Pangilinan J."/>
            <person name="Ruiz-Duenas F.J."/>
            <person name="Barrasa J.M."/>
            <person name="Sanchez-Garcia M."/>
            <person name="Camarero S."/>
            <person name="Miyauchi S."/>
            <person name="Serrano A."/>
            <person name="Linde D."/>
            <person name="Babiker R."/>
            <person name="Drula E."/>
            <person name="Ayuso-Fernandez I."/>
            <person name="Pacheco R."/>
            <person name="Padilla G."/>
            <person name="Ferreira P."/>
            <person name="Barriuso J."/>
            <person name="Kellner H."/>
            <person name="Castanera R."/>
            <person name="Alfaro M."/>
            <person name="Ramirez L."/>
            <person name="Pisabarro A.G."/>
            <person name="Kuo A."/>
            <person name="Tritt A."/>
            <person name="Lipzen A."/>
            <person name="He G."/>
            <person name="Yan M."/>
            <person name="Ng V."/>
            <person name="Cullen D."/>
            <person name="Martin F."/>
            <person name="Rosso M.-N."/>
            <person name="Henrissat B."/>
            <person name="Hibbett D."/>
            <person name="Martinez A.T."/>
            <person name="Grigoriev I.V."/>
        </authorList>
    </citation>
    <scope>NUCLEOTIDE SEQUENCE</scope>
    <source>
        <strain evidence="3">CBS 247.69</strain>
    </source>
</reference>
<dbReference type="PANTHER" id="PTHR10622">
    <property type="entry name" value="HET DOMAIN-CONTAINING PROTEIN"/>
    <property type="match status" value="1"/>
</dbReference>
<dbReference type="OrthoDB" id="5122891at2759"/>
<dbReference type="Pfam" id="PF26640">
    <property type="entry name" value="DUF8212"/>
    <property type="match status" value="1"/>
</dbReference>
<keyword evidence="4" id="KW-1185">Reference proteome</keyword>
<dbReference type="EMBL" id="MU150553">
    <property type="protein sequence ID" value="KAF9455700.1"/>
    <property type="molecule type" value="Genomic_DNA"/>
</dbReference>
<organism evidence="3 4">
    <name type="scientific">Collybia nuda</name>
    <dbReference type="NCBI Taxonomy" id="64659"/>
    <lineage>
        <taxon>Eukaryota</taxon>
        <taxon>Fungi</taxon>
        <taxon>Dikarya</taxon>
        <taxon>Basidiomycota</taxon>
        <taxon>Agaricomycotina</taxon>
        <taxon>Agaricomycetes</taxon>
        <taxon>Agaricomycetidae</taxon>
        <taxon>Agaricales</taxon>
        <taxon>Tricholomatineae</taxon>
        <taxon>Clitocybaceae</taxon>
        <taxon>Collybia</taxon>
    </lineage>
</organism>